<comment type="caution">
    <text evidence="1">The sequence shown here is derived from an EMBL/GenBank/DDBJ whole genome shotgun (WGS) entry which is preliminary data.</text>
</comment>
<protein>
    <submittedName>
        <fullName evidence="1">Uncharacterized protein</fullName>
    </submittedName>
</protein>
<reference evidence="1 2" key="1">
    <citation type="submission" date="2007-10" db="EMBL/GenBank/DDBJ databases">
        <title>Draft genome sequence of Dorea formicigenerans(ATCC 27755).</title>
        <authorList>
            <person name="Sudarsanam P."/>
            <person name="Ley R."/>
            <person name="Guruge J."/>
            <person name="Turnbaugh P.J."/>
            <person name="Mahowald M."/>
            <person name="Liep D."/>
            <person name="Gordon J."/>
        </authorList>
    </citation>
    <scope>NUCLEOTIDE SEQUENCE [LARGE SCALE GENOMIC DNA]</scope>
    <source>
        <strain evidence="1 2">ATCC 27755</strain>
    </source>
</reference>
<dbReference type="STRING" id="411461.DORFOR_00251"/>
<name>B0G1Z1_9FIRM</name>
<accession>B0G1Z1</accession>
<dbReference type="AlphaFoldDB" id="B0G1Z1"/>
<organism evidence="1 2">
    <name type="scientific">Dorea formicigenerans ATCC 27755</name>
    <dbReference type="NCBI Taxonomy" id="411461"/>
    <lineage>
        <taxon>Bacteria</taxon>
        <taxon>Bacillati</taxon>
        <taxon>Bacillota</taxon>
        <taxon>Clostridia</taxon>
        <taxon>Lachnospirales</taxon>
        <taxon>Lachnospiraceae</taxon>
        <taxon>Dorea</taxon>
    </lineage>
</organism>
<evidence type="ECO:0000313" key="2">
    <source>
        <dbReference type="Proteomes" id="UP000005359"/>
    </source>
</evidence>
<evidence type="ECO:0000313" key="1">
    <source>
        <dbReference type="EMBL" id="EDR48347.1"/>
    </source>
</evidence>
<reference evidence="1 2" key="2">
    <citation type="submission" date="2007-10" db="EMBL/GenBank/DDBJ databases">
        <authorList>
            <person name="Fulton L."/>
            <person name="Clifton S."/>
            <person name="Fulton B."/>
            <person name="Xu J."/>
            <person name="Minx P."/>
            <person name="Pepin K.H."/>
            <person name="Johnson M."/>
            <person name="Thiruvilangam P."/>
            <person name="Bhonagiri V."/>
            <person name="Nash W.E."/>
            <person name="Wang C."/>
            <person name="Mardis E.R."/>
            <person name="Wilson R.K."/>
        </authorList>
    </citation>
    <scope>NUCLEOTIDE SEQUENCE [LARGE SCALE GENOMIC DNA]</scope>
    <source>
        <strain evidence="1 2">ATCC 27755</strain>
    </source>
</reference>
<sequence>MFTCITGYLLDNLSCMNKKGESPDCECGSRCGSAKHGASGFYRFR</sequence>
<proteinExistence type="predicted"/>
<dbReference type="Proteomes" id="UP000005359">
    <property type="component" value="Unassembled WGS sequence"/>
</dbReference>
<dbReference type="EMBL" id="AAXA02000006">
    <property type="protein sequence ID" value="EDR48347.1"/>
    <property type="molecule type" value="Genomic_DNA"/>
</dbReference>
<gene>
    <name evidence="1" type="ORF">DORFOR_00251</name>
</gene>
<dbReference type="PaxDb" id="411461-DORFOR_00251"/>